<dbReference type="EMBL" id="FYEX01000001">
    <property type="protein sequence ID" value="SNC62981.1"/>
    <property type="molecule type" value="Genomic_DNA"/>
</dbReference>
<evidence type="ECO:0000313" key="2">
    <source>
        <dbReference type="EMBL" id="SNC62981.1"/>
    </source>
</evidence>
<organism evidence="2 3">
    <name type="scientific">Polynucleobacter victoriensis</name>
    <dbReference type="NCBI Taxonomy" id="2049319"/>
    <lineage>
        <taxon>Bacteria</taxon>
        <taxon>Pseudomonadati</taxon>
        <taxon>Pseudomonadota</taxon>
        <taxon>Betaproteobacteria</taxon>
        <taxon>Burkholderiales</taxon>
        <taxon>Burkholderiaceae</taxon>
        <taxon>Polynucleobacter</taxon>
    </lineage>
</organism>
<dbReference type="OrthoDB" id="1273797at2"/>
<evidence type="ECO:0000256" key="1">
    <source>
        <dbReference type="ARBA" id="ARBA00005250"/>
    </source>
</evidence>
<keyword evidence="3" id="KW-1185">Reference proteome</keyword>
<dbReference type="AlphaFoldDB" id="A0A212TAX8"/>
<dbReference type="Gene3D" id="3.60.15.10">
    <property type="entry name" value="Ribonuclease Z/Hydroxyacylglutathione hydrolase-like"/>
    <property type="match status" value="1"/>
</dbReference>
<name>A0A212TAX8_9BURK</name>
<dbReference type="GO" id="GO:0017001">
    <property type="term" value="P:antibiotic catabolic process"/>
    <property type="evidence" value="ECO:0007669"/>
    <property type="project" value="UniProtKB-ARBA"/>
</dbReference>
<evidence type="ECO:0000313" key="3">
    <source>
        <dbReference type="Proteomes" id="UP000197215"/>
    </source>
</evidence>
<comment type="similarity">
    <text evidence="1">Belongs to the metallo-beta-lactamase superfamily. Class-B beta-lactamase family.</text>
</comment>
<dbReference type="SUPFAM" id="SSF56281">
    <property type="entry name" value="Metallo-hydrolase/oxidoreductase"/>
    <property type="match status" value="1"/>
</dbReference>
<reference evidence="2 3" key="1">
    <citation type="submission" date="2017-06" db="EMBL/GenBank/DDBJ databases">
        <authorList>
            <person name="Kim H.J."/>
            <person name="Triplett B.A."/>
        </authorList>
    </citation>
    <scope>NUCLEOTIDE SEQUENCE [LARGE SCALE GENOMIC DNA]</scope>
    <source>
        <strain evidence="2 3">MWH-VicM1</strain>
    </source>
</reference>
<proteinExistence type="inferred from homology"/>
<sequence length="365" mass="41245">MMFVIWYDSLSIFQINSFLKVTFKKLCMYAFLLFLILSISTSLTHASPNQPINFHVERVGQYQHPNNAGERRVYVLQETNGYLQKLGQEIGVRSLAIVDDSGFLLVDPGPDARYTRALLSALKKVEPRLKSHPDVIINSVARPEHALGNSTLSNAQTQIYATSITQANMIERCPNCRKRLSESLNNSELAKTAIQTPSIALNIGLGLPGYPEWQLFEFQARTESDLVLWHPQLKMLFAGGLISHQSIPDLIDGSVLKWQAAIHKLQELNPRVVIGTGPYLRNIKINQSQTTQDQLKLTNDYLNELESIVRKDFLAGGNEADADKCLNLEQFAKIKGYKRLHPLNIQRVWREIETQEMNKSSISSN</sequence>
<dbReference type="PANTHER" id="PTHR42951">
    <property type="entry name" value="METALLO-BETA-LACTAMASE DOMAIN-CONTAINING"/>
    <property type="match status" value="1"/>
</dbReference>
<dbReference type="InterPro" id="IPR036866">
    <property type="entry name" value="RibonucZ/Hydroxyglut_hydro"/>
</dbReference>
<accession>A0A212TAX8</accession>
<gene>
    <name evidence="2" type="ORF">SAMN06295916_0787</name>
</gene>
<protein>
    <submittedName>
        <fullName evidence="2">Glyoxylase, beta-lactamase superfamily II</fullName>
    </submittedName>
</protein>
<dbReference type="PANTHER" id="PTHR42951:SF4">
    <property type="entry name" value="ACYL-COENZYME A THIOESTERASE MBLAC2"/>
    <property type="match status" value="1"/>
</dbReference>
<dbReference type="InterPro" id="IPR050855">
    <property type="entry name" value="NDM-1-like"/>
</dbReference>
<dbReference type="Proteomes" id="UP000197215">
    <property type="component" value="Unassembled WGS sequence"/>
</dbReference>